<dbReference type="PROSITE" id="PS50234">
    <property type="entry name" value="VWFA"/>
    <property type="match status" value="1"/>
</dbReference>
<organism evidence="7 8">
    <name type="scientific">Microlunatus endophyticus</name>
    <dbReference type="NCBI Taxonomy" id="1716077"/>
    <lineage>
        <taxon>Bacteria</taxon>
        <taxon>Bacillati</taxon>
        <taxon>Actinomycetota</taxon>
        <taxon>Actinomycetes</taxon>
        <taxon>Propionibacteriales</taxon>
        <taxon>Propionibacteriaceae</taxon>
        <taxon>Microlunatus</taxon>
    </lineage>
</organism>
<dbReference type="SUPFAM" id="SSF53300">
    <property type="entry name" value="vWA-like"/>
    <property type="match status" value="1"/>
</dbReference>
<name>A0A917W9S8_9ACTN</name>
<sequence length="335" mass="36012">MMTGLMTGLMTGQLITPMLSFLAPDRLWLLLLIPALVALYLGLYRRKAQRRKQQYGQSMLDFVIPRELPWKRHVAVGLSVLSLMTLTVAFAKPKSTVEVPRERATIVVAIDVSNSMMAQDVKPDRLTAAKDGAKQFVQSLPAKFNVAVVEFAGTATILLPPTTDRGAAVAAIESMKLQPSTAIGEGIFTSLQAIAEAPPDPDHPNSKPPARIVLLSDGKTQIGRPSAQAAEAAKAQNVEIYTVAYGTPDGYIEIQGTRQPVPVDRRELAEVAKISGGQAYRAESAGELKAVYKDIGSSVGKVKVDREVTYRYAGFGLVFAILAAIGAISLGARWP</sequence>
<reference evidence="7" key="1">
    <citation type="journal article" date="2014" name="Int. J. Syst. Evol. Microbiol.">
        <title>Complete genome sequence of Corynebacterium casei LMG S-19264T (=DSM 44701T), isolated from a smear-ripened cheese.</title>
        <authorList>
            <consortium name="US DOE Joint Genome Institute (JGI-PGF)"/>
            <person name="Walter F."/>
            <person name="Albersmeier A."/>
            <person name="Kalinowski J."/>
            <person name="Ruckert C."/>
        </authorList>
    </citation>
    <scope>NUCLEOTIDE SEQUENCE</scope>
    <source>
        <strain evidence="7">CGMCC 4.7306</strain>
    </source>
</reference>
<dbReference type="InterPro" id="IPR050768">
    <property type="entry name" value="UPF0353/GerABKA_families"/>
</dbReference>
<dbReference type="SMART" id="SM00327">
    <property type="entry name" value="VWA"/>
    <property type="match status" value="1"/>
</dbReference>
<keyword evidence="3 5" id="KW-1133">Transmembrane helix</keyword>
<reference evidence="7" key="2">
    <citation type="submission" date="2020-09" db="EMBL/GenBank/DDBJ databases">
        <authorList>
            <person name="Sun Q."/>
            <person name="Zhou Y."/>
        </authorList>
    </citation>
    <scope>NUCLEOTIDE SEQUENCE</scope>
    <source>
        <strain evidence="7">CGMCC 4.7306</strain>
    </source>
</reference>
<evidence type="ECO:0000313" key="7">
    <source>
        <dbReference type="EMBL" id="GGL82350.1"/>
    </source>
</evidence>
<feature type="transmembrane region" description="Helical" evidence="5">
    <location>
        <begin position="312"/>
        <end position="332"/>
    </location>
</feature>
<dbReference type="InterPro" id="IPR036465">
    <property type="entry name" value="vWFA_dom_sf"/>
</dbReference>
<dbReference type="AlphaFoldDB" id="A0A917W9S8"/>
<keyword evidence="4 5" id="KW-0472">Membrane</keyword>
<evidence type="ECO:0000256" key="5">
    <source>
        <dbReference type="SAM" id="Phobius"/>
    </source>
</evidence>
<gene>
    <name evidence="7" type="ORF">GCM10011575_45710</name>
</gene>
<dbReference type="Gene3D" id="3.40.50.410">
    <property type="entry name" value="von Willebrand factor, type A domain"/>
    <property type="match status" value="1"/>
</dbReference>
<evidence type="ECO:0000313" key="8">
    <source>
        <dbReference type="Proteomes" id="UP000613840"/>
    </source>
</evidence>
<accession>A0A917W9S8</accession>
<dbReference type="RefSeq" id="WP_229670557.1">
    <property type="nucleotide sequence ID" value="NZ_BMMZ01000018.1"/>
</dbReference>
<evidence type="ECO:0000256" key="4">
    <source>
        <dbReference type="ARBA" id="ARBA00023136"/>
    </source>
</evidence>
<dbReference type="Proteomes" id="UP000613840">
    <property type="component" value="Unassembled WGS sequence"/>
</dbReference>
<protein>
    <recommendedName>
        <fullName evidence="6">VWFA domain-containing protein</fullName>
    </recommendedName>
</protein>
<dbReference type="PANTHER" id="PTHR22550:SF5">
    <property type="entry name" value="LEUCINE ZIPPER PROTEIN 4"/>
    <property type="match status" value="1"/>
</dbReference>
<dbReference type="PANTHER" id="PTHR22550">
    <property type="entry name" value="SPORE GERMINATION PROTEIN"/>
    <property type="match status" value="1"/>
</dbReference>
<evidence type="ECO:0000259" key="6">
    <source>
        <dbReference type="PROSITE" id="PS50234"/>
    </source>
</evidence>
<dbReference type="EMBL" id="BMMZ01000018">
    <property type="protein sequence ID" value="GGL82350.1"/>
    <property type="molecule type" value="Genomic_DNA"/>
</dbReference>
<keyword evidence="2 5" id="KW-0812">Transmembrane</keyword>
<feature type="transmembrane region" description="Helical" evidence="5">
    <location>
        <begin position="27"/>
        <end position="44"/>
    </location>
</feature>
<dbReference type="Pfam" id="PF13519">
    <property type="entry name" value="VWA_2"/>
    <property type="match status" value="1"/>
</dbReference>
<evidence type="ECO:0000256" key="3">
    <source>
        <dbReference type="ARBA" id="ARBA00022989"/>
    </source>
</evidence>
<dbReference type="InterPro" id="IPR002035">
    <property type="entry name" value="VWF_A"/>
</dbReference>
<evidence type="ECO:0000256" key="2">
    <source>
        <dbReference type="ARBA" id="ARBA00022692"/>
    </source>
</evidence>
<proteinExistence type="predicted"/>
<keyword evidence="1" id="KW-1003">Cell membrane</keyword>
<comment type="caution">
    <text evidence="7">The sequence shown here is derived from an EMBL/GenBank/DDBJ whole genome shotgun (WGS) entry which is preliminary data.</text>
</comment>
<evidence type="ECO:0000256" key="1">
    <source>
        <dbReference type="ARBA" id="ARBA00022475"/>
    </source>
</evidence>
<feature type="domain" description="VWFA" evidence="6">
    <location>
        <begin position="105"/>
        <end position="295"/>
    </location>
</feature>
<keyword evidence="8" id="KW-1185">Reference proteome</keyword>